<dbReference type="eggNOG" id="ENOG50347E6">
    <property type="taxonomic scope" value="Bacteria"/>
</dbReference>
<dbReference type="RefSeq" id="WP_025435902.1">
    <property type="nucleotide sequence ID" value="NZ_CP007452.1"/>
</dbReference>
<feature type="transmembrane region" description="Helical" evidence="2">
    <location>
        <begin position="7"/>
        <end position="30"/>
    </location>
</feature>
<evidence type="ECO:0008006" key="5">
    <source>
        <dbReference type="Google" id="ProtNLM"/>
    </source>
</evidence>
<sequence length="157" mass="17493">MKSSRGFTLVEVVVAVFIIALMGSATLRVFSTSVKNDNDTRRHIKANYIAQNVMESEKSKRAEQIDFSEDGGKKSTPKYFDESGDDATLQVSQISDTKGYVAKVEYSKYESNTEPDVYKENPDESPALEALVEINVSVYFNGEKEAELSSLARKSKK</sequence>
<evidence type="ECO:0000256" key="2">
    <source>
        <dbReference type="SAM" id="Phobius"/>
    </source>
</evidence>
<evidence type="ECO:0000313" key="3">
    <source>
        <dbReference type="EMBL" id="AHM56928.1"/>
    </source>
</evidence>
<keyword evidence="2" id="KW-0812">Transmembrane</keyword>
<dbReference type="InterPro" id="IPR012902">
    <property type="entry name" value="N_methyl_site"/>
</dbReference>
<evidence type="ECO:0000313" key="4">
    <source>
        <dbReference type="Proteomes" id="UP000019591"/>
    </source>
</evidence>
<dbReference type="OrthoDB" id="6121517at2"/>
<reference evidence="3 4" key="1">
    <citation type="journal article" date="2014" name="Genome Announc.">
        <title>Complete Genome Sequence of Amino Acid-Utilizing Eubacterium acidaminophilum al-2 (DSM 3953).</title>
        <authorList>
            <person name="Poehlein A."/>
            <person name="Andreesen J.R."/>
            <person name="Daniel R."/>
        </authorList>
    </citation>
    <scope>NUCLEOTIDE SEQUENCE [LARGE SCALE GENOMIC DNA]</scope>
    <source>
        <strain evidence="3 4">DSM 3953</strain>
    </source>
</reference>
<keyword evidence="2" id="KW-1133">Transmembrane helix</keyword>
<evidence type="ECO:0000256" key="1">
    <source>
        <dbReference type="SAM" id="MobiDB-lite"/>
    </source>
</evidence>
<organism evidence="3 4">
    <name type="scientific">Peptoclostridium acidaminophilum DSM 3953</name>
    <dbReference type="NCBI Taxonomy" id="1286171"/>
    <lineage>
        <taxon>Bacteria</taxon>
        <taxon>Bacillati</taxon>
        <taxon>Bacillota</taxon>
        <taxon>Clostridia</taxon>
        <taxon>Peptostreptococcales</taxon>
        <taxon>Peptoclostridiaceae</taxon>
        <taxon>Peptoclostridium</taxon>
    </lineage>
</organism>
<keyword evidence="2" id="KW-0472">Membrane</keyword>
<dbReference type="STRING" id="1286171.EAL2_c16330"/>
<dbReference type="Proteomes" id="UP000019591">
    <property type="component" value="Chromosome"/>
</dbReference>
<dbReference type="KEGG" id="eac:EAL2_c16330"/>
<dbReference type="HOGENOM" id="CLU_1675252_0_0_9"/>
<dbReference type="NCBIfam" id="TIGR02532">
    <property type="entry name" value="IV_pilin_GFxxxE"/>
    <property type="match status" value="1"/>
</dbReference>
<keyword evidence="4" id="KW-1185">Reference proteome</keyword>
<accession>W8TGG8</accession>
<dbReference type="EMBL" id="CP007452">
    <property type="protein sequence ID" value="AHM56928.1"/>
    <property type="molecule type" value="Genomic_DNA"/>
</dbReference>
<dbReference type="Pfam" id="PF07963">
    <property type="entry name" value="N_methyl"/>
    <property type="match status" value="1"/>
</dbReference>
<proteinExistence type="predicted"/>
<dbReference type="PATRIC" id="fig|1286171.3.peg.1584"/>
<dbReference type="AlphaFoldDB" id="W8TGG8"/>
<feature type="region of interest" description="Disordered" evidence="1">
    <location>
        <begin position="60"/>
        <end position="84"/>
    </location>
</feature>
<name>W8TGG8_PEPAC</name>
<dbReference type="PROSITE" id="PS00409">
    <property type="entry name" value="PROKAR_NTER_METHYL"/>
    <property type="match status" value="1"/>
</dbReference>
<protein>
    <recommendedName>
        <fullName evidence="5">Prepilin-type N-terminal cleavage/methylation domain-containing protein</fullName>
    </recommendedName>
</protein>
<gene>
    <name evidence="3" type="ORF">EAL2_c16330</name>
</gene>